<dbReference type="InterPro" id="IPR035093">
    <property type="entry name" value="RelE/ParE_toxin_dom_sf"/>
</dbReference>
<name>A0A561R2P4_9HYPH</name>
<dbReference type="Pfam" id="PF05016">
    <property type="entry name" value="ParE_toxin"/>
    <property type="match status" value="1"/>
</dbReference>
<evidence type="ECO:0000256" key="1">
    <source>
        <dbReference type="ARBA" id="ARBA00022649"/>
    </source>
</evidence>
<protein>
    <submittedName>
        <fullName evidence="2">Plasmid stabilization system protein ParE</fullName>
    </submittedName>
</protein>
<proteinExistence type="predicted"/>
<dbReference type="AlphaFoldDB" id="A0A561R2P4"/>
<reference evidence="2 3" key="1">
    <citation type="submission" date="2019-06" db="EMBL/GenBank/DDBJ databases">
        <title>Sorghum-associated microbial communities from plants grown in Nebraska, USA.</title>
        <authorList>
            <person name="Schachtman D."/>
        </authorList>
    </citation>
    <scope>NUCLEOTIDE SEQUENCE [LARGE SCALE GENOMIC DNA]</scope>
    <source>
        <strain evidence="2 3">1225</strain>
    </source>
</reference>
<keyword evidence="3" id="KW-1185">Reference proteome</keyword>
<dbReference type="Proteomes" id="UP000320653">
    <property type="component" value="Unassembled WGS sequence"/>
</dbReference>
<gene>
    <name evidence="2" type="ORF">FHW37_102472</name>
</gene>
<dbReference type="EMBL" id="VIWP01000002">
    <property type="protein sequence ID" value="TWF56833.1"/>
    <property type="molecule type" value="Genomic_DNA"/>
</dbReference>
<keyword evidence="1" id="KW-1277">Toxin-antitoxin system</keyword>
<dbReference type="OrthoDB" id="595470at2"/>
<dbReference type="Gene3D" id="3.30.2310.20">
    <property type="entry name" value="RelE-like"/>
    <property type="match status" value="1"/>
</dbReference>
<evidence type="ECO:0000313" key="3">
    <source>
        <dbReference type="Proteomes" id="UP000320653"/>
    </source>
</evidence>
<accession>A0A561R2P4</accession>
<sequence>MKPRRLKISLEALNDLRGMYEYIAEFDPTAGKRFLDDINGKIAWMAKLGITGSPRTFIPGLRAFPYRKRTIYFFVDEEEMTVLRVLHMRQKASPDYFLPLYQSPEKD</sequence>
<evidence type="ECO:0000313" key="2">
    <source>
        <dbReference type="EMBL" id="TWF56833.1"/>
    </source>
</evidence>
<dbReference type="InterPro" id="IPR007712">
    <property type="entry name" value="RelE/ParE_toxin"/>
</dbReference>
<comment type="caution">
    <text evidence="2">The sequence shown here is derived from an EMBL/GenBank/DDBJ whole genome shotgun (WGS) entry which is preliminary data.</text>
</comment>
<organism evidence="2 3">
    <name type="scientific">Neorhizobium alkalisoli</name>
    <dbReference type="NCBI Taxonomy" id="528178"/>
    <lineage>
        <taxon>Bacteria</taxon>
        <taxon>Pseudomonadati</taxon>
        <taxon>Pseudomonadota</taxon>
        <taxon>Alphaproteobacteria</taxon>
        <taxon>Hyphomicrobiales</taxon>
        <taxon>Rhizobiaceae</taxon>
        <taxon>Rhizobium/Agrobacterium group</taxon>
        <taxon>Neorhizobium</taxon>
    </lineage>
</organism>